<comment type="caution">
    <text evidence="1">The sequence shown here is derived from an EMBL/GenBank/DDBJ whole genome shotgun (WGS) entry which is preliminary data.</text>
</comment>
<dbReference type="Proteomes" id="UP001499954">
    <property type="component" value="Unassembled WGS sequence"/>
</dbReference>
<protein>
    <submittedName>
        <fullName evidence="1">Uncharacterized protein</fullName>
    </submittedName>
</protein>
<reference evidence="1 2" key="1">
    <citation type="journal article" date="2019" name="Int. J. Syst. Evol. Microbiol.">
        <title>The Global Catalogue of Microorganisms (GCM) 10K type strain sequencing project: providing services to taxonomists for standard genome sequencing and annotation.</title>
        <authorList>
            <consortium name="The Broad Institute Genomics Platform"/>
            <consortium name="The Broad Institute Genome Sequencing Center for Infectious Disease"/>
            <person name="Wu L."/>
            <person name="Ma J."/>
        </authorList>
    </citation>
    <scope>NUCLEOTIDE SEQUENCE [LARGE SCALE GENOMIC DNA]</scope>
    <source>
        <strain evidence="1 2">JCM 13584</strain>
    </source>
</reference>
<sequence length="78" mass="8145">MTTHLEYVTGPLGERTALPCACARVADHQRLGSVALAAASAELQTGAGHTPGHATVYRRRAVALRSLTARSGRARHAA</sequence>
<accession>A0ABN2QZA3</accession>
<gene>
    <name evidence="1" type="ORF">GCM10009717_29370</name>
</gene>
<dbReference type="EMBL" id="BAAAMK010000008">
    <property type="protein sequence ID" value="GAA1960781.1"/>
    <property type="molecule type" value="Genomic_DNA"/>
</dbReference>
<organism evidence="1 2">
    <name type="scientific">Agromyces allii</name>
    <dbReference type="NCBI Taxonomy" id="393607"/>
    <lineage>
        <taxon>Bacteria</taxon>
        <taxon>Bacillati</taxon>
        <taxon>Actinomycetota</taxon>
        <taxon>Actinomycetes</taxon>
        <taxon>Micrococcales</taxon>
        <taxon>Microbacteriaceae</taxon>
        <taxon>Agromyces</taxon>
    </lineage>
</organism>
<name>A0ABN2QZA3_9MICO</name>
<evidence type="ECO:0000313" key="1">
    <source>
        <dbReference type="EMBL" id="GAA1960781.1"/>
    </source>
</evidence>
<dbReference type="RefSeq" id="WP_157415437.1">
    <property type="nucleotide sequence ID" value="NZ_BAAAMK010000008.1"/>
</dbReference>
<keyword evidence="2" id="KW-1185">Reference proteome</keyword>
<proteinExistence type="predicted"/>
<evidence type="ECO:0000313" key="2">
    <source>
        <dbReference type="Proteomes" id="UP001499954"/>
    </source>
</evidence>